<evidence type="ECO:0000313" key="2">
    <source>
        <dbReference type="EMBL" id="MDY0884673.1"/>
    </source>
</evidence>
<gene>
    <name evidence="2" type="ORF">SMD27_17650</name>
</gene>
<protein>
    <recommendedName>
        <fullName evidence="4">Transposase</fullName>
    </recommendedName>
</protein>
<dbReference type="EMBL" id="JAXCLW010000005">
    <property type="protein sequence ID" value="MDY0884673.1"/>
    <property type="molecule type" value="Genomic_DNA"/>
</dbReference>
<evidence type="ECO:0008006" key="4">
    <source>
        <dbReference type="Google" id="ProtNLM"/>
    </source>
</evidence>
<organism evidence="2 3">
    <name type="scientific">Dongia soli</name>
    <dbReference type="NCBI Taxonomy" id="600628"/>
    <lineage>
        <taxon>Bacteria</taxon>
        <taxon>Pseudomonadati</taxon>
        <taxon>Pseudomonadota</taxon>
        <taxon>Alphaproteobacteria</taxon>
        <taxon>Rhodospirillales</taxon>
        <taxon>Dongiaceae</taxon>
        <taxon>Dongia</taxon>
    </lineage>
</organism>
<comment type="caution">
    <text evidence="2">The sequence shown here is derived from an EMBL/GenBank/DDBJ whole genome shotgun (WGS) entry which is preliminary data.</text>
</comment>
<keyword evidence="3" id="KW-1185">Reference proteome</keyword>
<feature type="region of interest" description="Disordered" evidence="1">
    <location>
        <begin position="1"/>
        <end position="25"/>
    </location>
</feature>
<dbReference type="RefSeq" id="WP_320509746.1">
    <property type="nucleotide sequence ID" value="NZ_JAXCLW010000005.1"/>
</dbReference>
<proteinExistence type="predicted"/>
<sequence>MATDEGGSYQAIDITGTAPGFKPEGDKRAWQLTRCDERHRWARAFRQSASGTDRR</sequence>
<accession>A0ABU5EGX2</accession>
<evidence type="ECO:0000256" key="1">
    <source>
        <dbReference type="SAM" id="MobiDB-lite"/>
    </source>
</evidence>
<evidence type="ECO:0000313" key="3">
    <source>
        <dbReference type="Proteomes" id="UP001279642"/>
    </source>
</evidence>
<dbReference type="Proteomes" id="UP001279642">
    <property type="component" value="Unassembled WGS sequence"/>
</dbReference>
<reference evidence="2 3" key="1">
    <citation type="journal article" date="2016" name="Antonie Van Leeuwenhoek">
        <title>Dongia soli sp. nov., isolated from soil from Dokdo, Korea.</title>
        <authorList>
            <person name="Kim D.U."/>
            <person name="Lee H."/>
            <person name="Kim H."/>
            <person name="Kim S.G."/>
            <person name="Ka J.O."/>
        </authorList>
    </citation>
    <scope>NUCLEOTIDE SEQUENCE [LARGE SCALE GENOMIC DNA]</scope>
    <source>
        <strain evidence="2 3">D78</strain>
    </source>
</reference>
<name>A0ABU5EGX2_9PROT</name>